<accession>A0ABC8TIS6</accession>
<sequence length="116" mass="12993">MYCKDDPKFLNAGRKESRAPPITSSDGWGLTIVSAMSVLTWTADCRVLVEVSDIVGWEVCGQGIRRTWLKEVSGEAEPEKTLTLHHFFGLWGFCPNSILQCRETRDTSDVVEGSER</sequence>
<comment type="caution">
    <text evidence="1">The sequence shown here is derived from an EMBL/GenBank/DDBJ whole genome shotgun (WGS) entry which is preliminary data.</text>
</comment>
<evidence type="ECO:0000313" key="1">
    <source>
        <dbReference type="EMBL" id="CAK9169313.1"/>
    </source>
</evidence>
<dbReference type="Proteomes" id="UP001642360">
    <property type="component" value="Unassembled WGS sequence"/>
</dbReference>
<protein>
    <submittedName>
        <fullName evidence="1">Uncharacterized protein</fullName>
    </submittedName>
</protein>
<evidence type="ECO:0000313" key="2">
    <source>
        <dbReference type="Proteomes" id="UP001642360"/>
    </source>
</evidence>
<name>A0ABC8TIS6_9AQUA</name>
<reference evidence="1 2" key="1">
    <citation type="submission" date="2024-02" db="EMBL/GenBank/DDBJ databases">
        <authorList>
            <person name="Vignale AGUSTIN F."/>
            <person name="Sosa J E."/>
            <person name="Modenutti C."/>
        </authorList>
    </citation>
    <scope>NUCLEOTIDE SEQUENCE [LARGE SCALE GENOMIC DNA]</scope>
</reference>
<keyword evidence="2" id="KW-1185">Reference proteome</keyword>
<gene>
    <name evidence="1" type="ORF">ILEXP_LOCUS38756</name>
</gene>
<proteinExistence type="predicted"/>
<organism evidence="1 2">
    <name type="scientific">Ilex paraguariensis</name>
    <name type="common">yerba mate</name>
    <dbReference type="NCBI Taxonomy" id="185542"/>
    <lineage>
        <taxon>Eukaryota</taxon>
        <taxon>Viridiplantae</taxon>
        <taxon>Streptophyta</taxon>
        <taxon>Embryophyta</taxon>
        <taxon>Tracheophyta</taxon>
        <taxon>Spermatophyta</taxon>
        <taxon>Magnoliopsida</taxon>
        <taxon>eudicotyledons</taxon>
        <taxon>Gunneridae</taxon>
        <taxon>Pentapetalae</taxon>
        <taxon>asterids</taxon>
        <taxon>campanulids</taxon>
        <taxon>Aquifoliales</taxon>
        <taxon>Aquifoliaceae</taxon>
        <taxon>Ilex</taxon>
    </lineage>
</organism>
<dbReference type="EMBL" id="CAUOFW020005280">
    <property type="protein sequence ID" value="CAK9169313.1"/>
    <property type="molecule type" value="Genomic_DNA"/>
</dbReference>
<dbReference type="AlphaFoldDB" id="A0ABC8TIS6"/>